<keyword evidence="2" id="KW-0812">Transmembrane</keyword>
<evidence type="ECO:0000256" key="1">
    <source>
        <dbReference type="SAM" id="MobiDB-lite"/>
    </source>
</evidence>
<feature type="transmembrane region" description="Helical" evidence="2">
    <location>
        <begin position="305"/>
        <end position="329"/>
    </location>
</feature>
<feature type="region of interest" description="Disordered" evidence="1">
    <location>
        <begin position="1"/>
        <end position="124"/>
    </location>
</feature>
<evidence type="ECO:0000313" key="3">
    <source>
        <dbReference type="EMBL" id="WIM93338.1"/>
    </source>
</evidence>
<accession>A0ABY8W6P5</accession>
<gene>
    <name evidence="3" type="ORF">ACTOB_005315</name>
</gene>
<organism evidence="3 4">
    <name type="scientific">Actinoplanes oblitus</name>
    <dbReference type="NCBI Taxonomy" id="3040509"/>
    <lineage>
        <taxon>Bacteria</taxon>
        <taxon>Bacillati</taxon>
        <taxon>Actinomycetota</taxon>
        <taxon>Actinomycetes</taxon>
        <taxon>Micromonosporales</taxon>
        <taxon>Micromonosporaceae</taxon>
        <taxon>Actinoplanes</taxon>
    </lineage>
</organism>
<proteinExistence type="predicted"/>
<feature type="transmembrane region" description="Helical" evidence="2">
    <location>
        <begin position="275"/>
        <end position="298"/>
    </location>
</feature>
<keyword evidence="2" id="KW-1133">Transmembrane helix</keyword>
<feature type="compositionally biased region" description="Basic and acidic residues" evidence="1">
    <location>
        <begin position="96"/>
        <end position="112"/>
    </location>
</feature>
<name>A0ABY8W6P5_9ACTN</name>
<feature type="compositionally biased region" description="Gly residues" evidence="1">
    <location>
        <begin position="113"/>
        <end position="124"/>
    </location>
</feature>
<dbReference type="Proteomes" id="UP001240150">
    <property type="component" value="Chromosome"/>
</dbReference>
<dbReference type="EMBL" id="CP126980">
    <property type="protein sequence ID" value="WIM93338.1"/>
    <property type="molecule type" value="Genomic_DNA"/>
</dbReference>
<feature type="compositionally biased region" description="Basic and acidic residues" evidence="1">
    <location>
        <begin position="46"/>
        <end position="59"/>
    </location>
</feature>
<sequence>MSDAGHGDAEDSAGAGDTTSDAERGGSESGGPESGNAERGGSQGGDAERGGFRGGDAERGGSQGGDAERGGSQGGDAERGGSQGGDAERGGSQGGDAERGDSGRGESERGDAEGGGSAGGASEGAGRGLRISAMVMCALLAAILGAVGGSWIAGRDYGPLPDDAAAVRLAQEIIPGVAPAGEIDRRDYRYGSPLGDDESGSGYVEIPYAETGFESEVKCDHDQAARAGAEAHGWTDFSRVDGYLCDNWNARRGDLVIAYTHDLGPTLTIYRSTTAAGYGALLGAGLGAIVGAATGAVLGRRRAGLVIGVVGLPLVVLLPITLLLLAALASGGGDGPYPEFWTFWPSLFRLFTHGWFS</sequence>
<reference evidence="3 4" key="1">
    <citation type="submission" date="2023-06" db="EMBL/GenBank/DDBJ databases">
        <authorList>
            <person name="Yushchuk O."/>
            <person name="Binda E."/>
            <person name="Ruckert-Reed C."/>
            <person name="Fedorenko V."/>
            <person name="Kalinowski J."/>
            <person name="Marinelli F."/>
        </authorList>
    </citation>
    <scope>NUCLEOTIDE SEQUENCE [LARGE SCALE GENOMIC DNA]</scope>
    <source>
        <strain evidence="3 4">NRRL 3884</strain>
    </source>
</reference>
<evidence type="ECO:0000256" key="2">
    <source>
        <dbReference type="SAM" id="Phobius"/>
    </source>
</evidence>
<dbReference type="RefSeq" id="WP_284914545.1">
    <property type="nucleotide sequence ID" value="NZ_CP126980.1"/>
</dbReference>
<keyword evidence="2" id="KW-0472">Membrane</keyword>
<keyword evidence="4" id="KW-1185">Reference proteome</keyword>
<feature type="transmembrane region" description="Helical" evidence="2">
    <location>
        <begin position="131"/>
        <end position="153"/>
    </location>
</feature>
<protein>
    <submittedName>
        <fullName evidence="3">Uncharacterized protein</fullName>
    </submittedName>
</protein>
<evidence type="ECO:0000313" key="4">
    <source>
        <dbReference type="Proteomes" id="UP001240150"/>
    </source>
</evidence>